<organism evidence="1">
    <name type="scientific">Salix viminalis</name>
    <name type="common">Common osier</name>
    <name type="synonym">Basket willow</name>
    <dbReference type="NCBI Taxonomy" id="40686"/>
    <lineage>
        <taxon>Eukaryota</taxon>
        <taxon>Viridiplantae</taxon>
        <taxon>Streptophyta</taxon>
        <taxon>Embryophyta</taxon>
        <taxon>Tracheophyta</taxon>
        <taxon>Spermatophyta</taxon>
        <taxon>Magnoliopsida</taxon>
        <taxon>eudicotyledons</taxon>
        <taxon>Gunneridae</taxon>
        <taxon>Pentapetalae</taxon>
        <taxon>rosids</taxon>
        <taxon>fabids</taxon>
        <taxon>Malpighiales</taxon>
        <taxon>Salicaceae</taxon>
        <taxon>Saliceae</taxon>
        <taxon>Salix</taxon>
    </lineage>
</organism>
<sequence>MSMMQRLNLTNPLRFVINGSSRMAIPSTSQPPLHQPHKSISDGAGVCLTAFSKWQWLTCVLGRTKNWILLLDSDHIEPVSKFRDLSQSTYLMLPVGLLRMSVDFSCDWSFQWLHSSFDHYIIVVRPGLNYRSYEQYRLFDS</sequence>
<reference evidence="1" key="1">
    <citation type="submission" date="2019-03" db="EMBL/GenBank/DDBJ databases">
        <authorList>
            <person name="Mank J."/>
            <person name="Almeida P."/>
        </authorList>
    </citation>
    <scope>NUCLEOTIDE SEQUENCE</scope>
    <source>
        <strain evidence="1">78183</strain>
    </source>
</reference>
<accession>A0A6N2L297</accession>
<protein>
    <submittedName>
        <fullName evidence="1">Uncharacterized protein</fullName>
    </submittedName>
</protein>
<name>A0A6N2L297_SALVM</name>
<evidence type="ECO:0000313" key="1">
    <source>
        <dbReference type="EMBL" id="VFU34979.1"/>
    </source>
</evidence>
<gene>
    <name evidence="1" type="ORF">SVIM_LOCUS171975</name>
</gene>
<proteinExistence type="predicted"/>
<dbReference type="AlphaFoldDB" id="A0A6N2L297"/>
<dbReference type="EMBL" id="CAADRP010001101">
    <property type="protein sequence ID" value="VFU34979.1"/>
    <property type="molecule type" value="Genomic_DNA"/>
</dbReference>